<feature type="chain" id="PRO_5003952310" evidence="1">
    <location>
        <begin position="19"/>
        <end position="562"/>
    </location>
</feature>
<protein>
    <submittedName>
        <fullName evidence="2">Signal peptide containing protein</fullName>
    </submittedName>
</protein>
<comment type="caution">
    <text evidence="2">The sequence shown here is derived from an EMBL/GenBank/DDBJ whole genome shotgun (WGS) entry which is preliminary data.</text>
</comment>
<keyword evidence="1" id="KW-0732">Signal</keyword>
<dbReference type="RefSeq" id="XP_004831697.1">
    <property type="nucleotide sequence ID" value="XM_004831640.1"/>
</dbReference>
<dbReference type="KEGG" id="beq:BEWA_047090"/>
<keyword evidence="3" id="KW-1185">Reference proteome</keyword>
<evidence type="ECO:0000313" key="3">
    <source>
        <dbReference type="Proteomes" id="UP000031512"/>
    </source>
</evidence>
<organism evidence="2 3">
    <name type="scientific">Theileria equi strain WA</name>
    <dbReference type="NCBI Taxonomy" id="1537102"/>
    <lineage>
        <taxon>Eukaryota</taxon>
        <taxon>Sar</taxon>
        <taxon>Alveolata</taxon>
        <taxon>Apicomplexa</taxon>
        <taxon>Aconoidasida</taxon>
        <taxon>Piroplasmida</taxon>
        <taxon>Theileriidae</taxon>
        <taxon>Theileria</taxon>
    </lineage>
</organism>
<dbReference type="GeneID" id="15804132"/>
<gene>
    <name evidence="2" type="ORF">BEWA_047090</name>
</gene>
<evidence type="ECO:0000313" key="2">
    <source>
        <dbReference type="EMBL" id="EKX72245.1"/>
    </source>
</evidence>
<proteinExistence type="predicted"/>
<sequence>MKVFFILVATCLLGFCHCKRSRAITDRPVTDELDDFAEDEVVNECHIGEKRRSGLRGRGQSWDMDSTAVYEEEYTRSFSRRRNDESIAYIAAEDSRRLPYSRHTITLDIFSLTSSLCQCFGYSFAGNAMRLVVPKNGITVTQIMKGEENVWTPSSGEIFDHAKVYLNKDDEPELVLVVAKTSTKVKEHYLELKDGEEWQDCTGNHEEMIEDLRNPVQCISDFDIDLFAYEDTDECRIFEVDLLGVTTKHFYPRPGHFATRVMDGNRELWKSPKYSHQSGSKVLRSSKYDDRCLSCLIYKKGIVELLEVTVVEYGSTQYKYFENTFGSWNEIDKKVFDKKADETQYEEYEEPISYFASKVDTSLFYIEEAEEDTVKFLKLTVKYGVKATELKYDEKQIWSSTWMVGSPCSSALLYMDKGRPTLAVIKTRSSSGTKSTVYKYYDGNKWRDTKEDDHKEKLAELKEKCRPGRILDISKKNSSVGTYYYHCHHNTCLHTFDLYNVNVAKVVDGEYIIWRATADTDQKCTHVQIAVVGDRETLTLTIQSDRERLIKFRKEGRRWQRV</sequence>
<name>L1LAG1_THEEQ</name>
<dbReference type="AlphaFoldDB" id="L1LAG1"/>
<dbReference type="InterPro" id="IPR007480">
    <property type="entry name" value="DUF529"/>
</dbReference>
<dbReference type="EMBL" id="ACOU01000007">
    <property type="protein sequence ID" value="EKX72245.1"/>
    <property type="molecule type" value="Genomic_DNA"/>
</dbReference>
<dbReference type="VEuPathDB" id="PiroplasmaDB:BEWA_047090"/>
<dbReference type="Pfam" id="PF04385">
    <property type="entry name" value="FAINT"/>
    <property type="match status" value="2"/>
</dbReference>
<dbReference type="Proteomes" id="UP000031512">
    <property type="component" value="Unassembled WGS sequence"/>
</dbReference>
<reference evidence="2 3" key="1">
    <citation type="journal article" date="2012" name="BMC Genomics">
        <title>Comparative genomic analysis and phylogenetic position of Theileria equi.</title>
        <authorList>
            <person name="Kappmeyer L.S."/>
            <person name="Thiagarajan M."/>
            <person name="Herndon D.R."/>
            <person name="Ramsay J.D."/>
            <person name="Caler E."/>
            <person name="Djikeng A."/>
            <person name="Gillespie J.J."/>
            <person name="Lau A.O."/>
            <person name="Roalson E.H."/>
            <person name="Silva J.C."/>
            <person name="Silva M.G."/>
            <person name="Suarez C.E."/>
            <person name="Ueti M.W."/>
            <person name="Nene V.M."/>
            <person name="Mealey R.H."/>
            <person name="Knowles D.P."/>
            <person name="Brayton K.A."/>
        </authorList>
    </citation>
    <scope>NUCLEOTIDE SEQUENCE [LARGE SCALE GENOMIC DNA]</scope>
    <source>
        <strain evidence="2 3">WA</strain>
    </source>
</reference>
<feature type="signal peptide" evidence="1">
    <location>
        <begin position="1"/>
        <end position="18"/>
    </location>
</feature>
<evidence type="ECO:0000256" key="1">
    <source>
        <dbReference type="SAM" id="SignalP"/>
    </source>
</evidence>
<accession>L1LAG1</accession>